<feature type="signal peptide" evidence="1">
    <location>
        <begin position="1"/>
        <end position="18"/>
    </location>
</feature>
<gene>
    <name evidence="2" type="ORF">N7515_008929</name>
</gene>
<accession>A0A9W9KVC7</accession>
<dbReference type="Proteomes" id="UP001149079">
    <property type="component" value="Unassembled WGS sequence"/>
</dbReference>
<evidence type="ECO:0000256" key="1">
    <source>
        <dbReference type="SAM" id="SignalP"/>
    </source>
</evidence>
<organism evidence="2 3">
    <name type="scientific">Penicillium bovifimosum</name>
    <dbReference type="NCBI Taxonomy" id="126998"/>
    <lineage>
        <taxon>Eukaryota</taxon>
        <taxon>Fungi</taxon>
        <taxon>Dikarya</taxon>
        <taxon>Ascomycota</taxon>
        <taxon>Pezizomycotina</taxon>
        <taxon>Eurotiomycetes</taxon>
        <taxon>Eurotiomycetidae</taxon>
        <taxon>Eurotiales</taxon>
        <taxon>Aspergillaceae</taxon>
        <taxon>Penicillium</taxon>
    </lineage>
</organism>
<name>A0A9W9KVC7_9EURO</name>
<keyword evidence="1" id="KW-0732">Signal</keyword>
<dbReference type="RefSeq" id="XP_056517472.1">
    <property type="nucleotide sequence ID" value="XM_056669673.1"/>
</dbReference>
<comment type="caution">
    <text evidence="2">The sequence shown here is derived from an EMBL/GenBank/DDBJ whole genome shotgun (WGS) entry which is preliminary data.</text>
</comment>
<sequence>MKFAFASILPLLAVPITATPFEVRQSNPVTVALSNDQTGAYAGVTFQADGTDRTLRSLFGATSVASEGIVKANAAQLTAFVQPVNCVITNDGASIGTLTAENTYADLDGNPNTAIPFDLSNSKINCRV</sequence>
<reference evidence="2" key="2">
    <citation type="journal article" date="2023" name="IMA Fungus">
        <title>Comparative genomic study of the Penicillium genus elucidates a diverse pangenome and 15 lateral gene transfer events.</title>
        <authorList>
            <person name="Petersen C."/>
            <person name="Sorensen T."/>
            <person name="Nielsen M.R."/>
            <person name="Sondergaard T.E."/>
            <person name="Sorensen J.L."/>
            <person name="Fitzpatrick D.A."/>
            <person name="Frisvad J.C."/>
            <person name="Nielsen K.L."/>
        </authorList>
    </citation>
    <scope>NUCLEOTIDE SEQUENCE</scope>
    <source>
        <strain evidence="2">IBT 22155</strain>
    </source>
</reference>
<dbReference type="EMBL" id="JAPQKL010000007">
    <property type="protein sequence ID" value="KAJ5120968.1"/>
    <property type="molecule type" value="Genomic_DNA"/>
</dbReference>
<evidence type="ECO:0000313" key="2">
    <source>
        <dbReference type="EMBL" id="KAJ5120968.1"/>
    </source>
</evidence>
<feature type="chain" id="PRO_5040964984" evidence="1">
    <location>
        <begin position="19"/>
        <end position="128"/>
    </location>
</feature>
<proteinExistence type="predicted"/>
<dbReference type="GeneID" id="81408843"/>
<keyword evidence="3" id="KW-1185">Reference proteome</keyword>
<reference evidence="2" key="1">
    <citation type="submission" date="2022-11" db="EMBL/GenBank/DDBJ databases">
        <authorList>
            <person name="Petersen C."/>
        </authorList>
    </citation>
    <scope>NUCLEOTIDE SEQUENCE</scope>
    <source>
        <strain evidence="2">IBT 22155</strain>
    </source>
</reference>
<protein>
    <submittedName>
        <fullName evidence="2">Uncharacterized protein</fullName>
    </submittedName>
</protein>
<evidence type="ECO:0000313" key="3">
    <source>
        <dbReference type="Proteomes" id="UP001149079"/>
    </source>
</evidence>
<dbReference type="AlphaFoldDB" id="A0A9W9KVC7"/>
<dbReference type="OrthoDB" id="3497702at2759"/>